<dbReference type="AlphaFoldDB" id="W2JA48"/>
<evidence type="ECO:0000313" key="1">
    <source>
        <dbReference type="EMBL" id="ETL43306.1"/>
    </source>
</evidence>
<accession>W2JA48</accession>
<reference evidence="1 2" key="1">
    <citation type="submission" date="2013-11" db="EMBL/GenBank/DDBJ databases">
        <title>The Genome Sequence of Phytophthora parasitica CJ05E6.</title>
        <authorList>
            <consortium name="The Broad Institute Genomics Platform"/>
            <person name="Russ C."/>
            <person name="Tyler B."/>
            <person name="Panabieres F."/>
            <person name="Shan W."/>
            <person name="Tripathy S."/>
            <person name="Grunwald N."/>
            <person name="Machado M."/>
            <person name="Johnson C.S."/>
            <person name="Arredondo F."/>
            <person name="Hong C."/>
            <person name="Coffey M."/>
            <person name="Young S.K."/>
            <person name="Zeng Q."/>
            <person name="Gargeya S."/>
            <person name="Fitzgerald M."/>
            <person name="Abouelleil A."/>
            <person name="Alvarado L."/>
            <person name="Chapman S.B."/>
            <person name="Gainer-Dewar J."/>
            <person name="Goldberg J."/>
            <person name="Griggs A."/>
            <person name="Gujja S."/>
            <person name="Hansen M."/>
            <person name="Howarth C."/>
            <person name="Imamovic A."/>
            <person name="Ireland A."/>
            <person name="Larimer J."/>
            <person name="McCowan C."/>
            <person name="Murphy C."/>
            <person name="Pearson M."/>
            <person name="Poon T.W."/>
            <person name="Priest M."/>
            <person name="Roberts A."/>
            <person name="Saif S."/>
            <person name="Shea T."/>
            <person name="Sykes S."/>
            <person name="Wortman J."/>
            <person name="Nusbaum C."/>
            <person name="Birren B."/>
        </authorList>
    </citation>
    <scope>NUCLEOTIDE SEQUENCE [LARGE SCALE GENOMIC DNA]</scope>
    <source>
        <strain evidence="1 2">CJ05E6</strain>
    </source>
</reference>
<dbReference type="EMBL" id="KI672187">
    <property type="protein sequence ID" value="ETL43306.1"/>
    <property type="molecule type" value="Genomic_DNA"/>
</dbReference>
<gene>
    <name evidence="1" type="ORF">L916_06154</name>
</gene>
<organism evidence="1 2">
    <name type="scientific">Phytophthora nicotianae</name>
    <name type="common">Potato buckeye rot agent</name>
    <name type="synonym">Phytophthora parasitica</name>
    <dbReference type="NCBI Taxonomy" id="4792"/>
    <lineage>
        <taxon>Eukaryota</taxon>
        <taxon>Sar</taxon>
        <taxon>Stramenopiles</taxon>
        <taxon>Oomycota</taxon>
        <taxon>Peronosporomycetes</taxon>
        <taxon>Peronosporales</taxon>
        <taxon>Peronosporaceae</taxon>
        <taxon>Phytophthora</taxon>
    </lineage>
</organism>
<evidence type="ECO:0000313" key="2">
    <source>
        <dbReference type="Proteomes" id="UP000053864"/>
    </source>
</evidence>
<sequence>MSTSRSSAHFNECATRRFPRQHGRLDTSVDDMARALSQPPVVFHKARELVNSTNVSSEKAVYAKVCSVQAQRATSYKQGQEEQTSVFHV</sequence>
<name>W2JA48_PHYNI</name>
<protein>
    <submittedName>
        <fullName evidence="1">Uncharacterized protein</fullName>
    </submittedName>
</protein>
<dbReference type="Proteomes" id="UP000053864">
    <property type="component" value="Unassembled WGS sequence"/>
</dbReference>
<proteinExistence type="predicted"/>